<evidence type="ECO:0000256" key="1">
    <source>
        <dbReference type="SAM" id="MobiDB-lite"/>
    </source>
</evidence>
<dbReference type="Pfam" id="PF26639">
    <property type="entry name" value="Het-6_barrel"/>
    <property type="match status" value="1"/>
</dbReference>
<evidence type="ECO:0000259" key="2">
    <source>
        <dbReference type="Pfam" id="PF06985"/>
    </source>
</evidence>
<reference evidence="3 4" key="1">
    <citation type="submission" date="2018-11" db="EMBL/GenBank/DDBJ databases">
        <title>Genome sequence and assembly of Colletotrichum spinosum.</title>
        <authorList>
            <person name="Gan P."/>
            <person name="Shirasu K."/>
        </authorList>
    </citation>
    <scope>NUCLEOTIDE SEQUENCE [LARGE SCALE GENOMIC DNA]</scope>
    <source>
        <strain evidence="3 4">CBS 515.97</strain>
    </source>
</reference>
<evidence type="ECO:0000313" key="4">
    <source>
        <dbReference type="Proteomes" id="UP000295083"/>
    </source>
</evidence>
<evidence type="ECO:0000313" key="3">
    <source>
        <dbReference type="EMBL" id="TDZ29851.1"/>
    </source>
</evidence>
<feature type="compositionally biased region" description="Pro residues" evidence="1">
    <location>
        <begin position="1"/>
        <end position="10"/>
    </location>
</feature>
<dbReference type="PANTHER" id="PTHR24148">
    <property type="entry name" value="ANKYRIN REPEAT DOMAIN-CONTAINING PROTEIN 39 HOMOLOG-RELATED"/>
    <property type="match status" value="1"/>
</dbReference>
<keyword evidence="4" id="KW-1185">Reference proteome</keyword>
<comment type="caution">
    <text evidence="3">The sequence shown here is derived from an EMBL/GenBank/DDBJ whole genome shotgun (WGS) entry which is preliminary data.</text>
</comment>
<dbReference type="Pfam" id="PF06985">
    <property type="entry name" value="HET"/>
    <property type="match status" value="1"/>
</dbReference>
<protein>
    <submittedName>
        <fullName evidence="3">Heterokaryon incompatibility protein 6, OR allele</fullName>
    </submittedName>
</protein>
<accession>A0A4R8PVI5</accession>
<proteinExistence type="predicted"/>
<dbReference type="PANTHER" id="PTHR24148:SF73">
    <property type="entry name" value="HET DOMAIN PROTEIN (AFU_ORTHOLOGUE AFUA_8G01020)"/>
    <property type="match status" value="1"/>
</dbReference>
<sequence>MSPVPTLPKPQDPDKFSYTSAGGCLPSASTHIRLLELYPWRADADESASESGGTDEDRERAAHCSSPLVCDISVTPIANPRLFKALSYTWGPPDKTHAIDIARTRLGITASLDTALRHLRRRDGPVTLWIDQICINQEDTAEKSKQVPLMEQIYSKAQQVLVWLGPAEADSDALMDCWEEVGLGARELEIESYFTKERLPLLRPLIENRNPEDELTRRFQALIARALPKFTPLVQAVQTWDERPWFGRVWTIQEQALCRDTVFVCGSKVVDVDLFLLAGLIFDHCVGRIAQANTMSDQQHLLLAVQDRRVGPLLAIRRRQRNYAKHAGPGDSLYHILKKTFVDGRAQATLPRDRIYGLLSIAVDADRLGIVPDYVRPDCHFAFTEAARAVIQAGNVNVLSFSQFPKDVPDLPSWVPDWRSGLTASYTAIFDDADKFLTAAAGHTSVEVVPTADPNVLGIRGYAVDAIEEAGDVWAWESGHEPRRVLLQTISSFCQTHSSKTASDEVYPSPERRAEAPWRVPVGDLYWTHEGSYHRPSPSVAEQQHADCVEALTTLTGFATFSREDLTQRLAALPGQFAGQLTYSENMDKMSGKRPFATRLGYVGMAAAGARPGDVVVILLGCRIPYVLRPSGDGTAREYRFVGEAFCDGIMDGEILTRRAKETFLLV</sequence>
<dbReference type="AlphaFoldDB" id="A0A4R8PVI5"/>
<organism evidence="3 4">
    <name type="scientific">Colletotrichum spinosum</name>
    <dbReference type="NCBI Taxonomy" id="1347390"/>
    <lineage>
        <taxon>Eukaryota</taxon>
        <taxon>Fungi</taxon>
        <taxon>Dikarya</taxon>
        <taxon>Ascomycota</taxon>
        <taxon>Pezizomycotina</taxon>
        <taxon>Sordariomycetes</taxon>
        <taxon>Hypocreomycetidae</taxon>
        <taxon>Glomerellales</taxon>
        <taxon>Glomerellaceae</taxon>
        <taxon>Colletotrichum</taxon>
        <taxon>Colletotrichum orbiculare species complex</taxon>
    </lineage>
</organism>
<gene>
    <name evidence="3" type="ORF">C8035_v004050</name>
</gene>
<dbReference type="InterPro" id="IPR052895">
    <property type="entry name" value="HetReg/Transcr_Mod"/>
</dbReference>
<feature type="region of interest" description="Disordered" evidence="1">
    <location>
        <begin position="1"/>
        <end position="20"/>
    </location>
</feature>
<dbReference type="InterPro" id="IPR010730">
    <property type="entry name" value="HET"/>
</dbReference>
<feature type="domain" description="Heterokaryon incompatibility" evidence="2">
    <location>
        <begin position="83"/>
        <end position="254"/>
    </location>
</feature>
<dbReference type="EMBL" id="QAPG01000169">
    <property type="protein sequence ID" value="TDZ29851.1"/>
    <property type="molecule type" value="Genomic_DNA"/>
</dbReference>
<name>A0A4R8PVI5_9PEZI</name>
<dbReference type="Proteomes" id="UP000295083">
    <property type="component" value="Unassembled WGS sequence"/>
</dbReference>